<name>A0AB34PVB7_CANAX</name>
<evidence type="ECO:0000313" key="5">
    <source>
        <dbReference type="EMBL" id="KGR13943.1"/>
    </source>
</evidence>
<dbReference type="InterPro" id="IPR038286">
    <property type="entry name" value="IPK_sf"/>
</dbReference>
<dbReference type="GO" id="GO:0000824">
    <property type="term" value="F:inositol-1,4,5,6-tetrakisphosphate 3-kinase activity"/>
    <property type="evidence" value="ECO:0007669"/>
    <property type="project" value="TreeGrafter"/>
</dbReference>
<comment type="caution">
    <text evidence="5">The sequence shown here is derived from an EMBL/GenBank/DDBJ whole genome shotgun (WGS) entry which is preliminary data.</text>
</comment>
<dbReference type="Proteomes" id="UP000030161">
    <property type="component" value="Unassembled WGS sequence"/>
</dbReference>
<proteinExistence type="inferred from homology"/>
<sequence length="350" mass="39481">MIPTLNSLTPSKHQAAGHDGCLATDSLFIKLTVQQEIDFYTQVQSHDQSVQDAPLGSQLSHWMPTFMGTLTQGDVSKTQTAGSDQSSSAEGQTDKQYIVLSNSYHGFTHPSILDIKLGAKLTDDEVTAPEKIARLQKVSDSTTSGSLNFRICGMKVYNGKSDAKPANELYENMNDSSVSVNINDADDHKYLEFNKFYGRSLSKDNIKEGLELYFNNHLPKAIVKRLLIVFHKRLQLLYNCLLDYEVRIFSGSLLFIYESDLTKWENVTEDNYDTYDSLVREIVEDEDEDDEEFEEDSKKDNSQPLTPLSSLNFIDFAHAKFVEGQGHDENIVQGIENLIDIFNALIAKYD</sequence>
<dbReference type="PANTHER" id="PTHR12400">
    <property type="entry name" value="INOSITOL POLYPHOSPHATE KINASE"/>
    <property type="match status" value="1"/>
</dbReference>
<dbReference type="EC" id="2.7.-.-" evidence="4"/>
<dbReference type="GO" id="GO:0032958">
    <property type="term" value="P:inositol phosphate biosynthetic process"/>
    <property type="evidence" value="ECO:0007669"/>
    <property type="project" value="InterPro"/>
</dbReference>
<dbReference type="EMBL" id="AJIX01000013">
    <property type="protein sequence ID" value="KGR13943.1"/>
    <property type="molecule type" value="Genomic_DNA"/>
</dbReference>
<accession>A0AB34PVB7</accession>
<dbReference type="GO" id="GO:0005737">
    <property type="term" value="C:cytoplasm"/>
    <property type="evidence" value="ECO:0007669"/>
    <property type="project" value="TreeGrafter"/>
</dbReference>
<reference evidence="5 6" key="1">
    <citation type="submission" date="2013-12" db="EMBL/GenBank/DDBJ databases">
        <title>The Genome Sequence of Candida albicans P78048.</title>
        <authorList>
            <consortium name="The Broad Institute Genome Sequencing Platform"/>
            <consortium name="The Broad Institute Genome Sequencing Center for Infectious Disease"/>
            <person name="Cuomo C."/>
            <person name="Bennett R."/>
            <person name="Hirakawa M."/>
            <person name="Noverr M."/>
            <person name="Mitchell A."/>
            <person name="Young S.K."/>
            <person name="Zeng Q."/>
            <person name="Gargeya S."/>
            <person name="Fitzgerald M."/>
            <person name="Abouelleil A."/>
            <person name="Alvarado L."/>
            <person name="Berlin A.M."/>
            <person name="Chapman S.B."/>
            <person name="Dewar J."/>
            <person name="Goldberg J."/>
            <person name="Griggs A."/>
            <person name="Gujja S."/>
            <person name="Hansen M."/>
            <person name="Howarth C."/>
            <person name="Imamovic A."/>
            <person name="Larimer J."/>
            <person name="McCowan C."/>
            <person name="Murphy C."/>
            <person name="Pearson M."/>
            <person name="Priest M."/>
            <person name="Roberts A."/>
            <person name="Saif S."/>
            <person name="Shea T."/>
            <person name="Sykes S."/>
            <person name="Wortman J."/>
            <person name="Nusbaum C."/>
            <person name="Birren B."/>
        </authorList>
    </citation>
    <scope>NUCLEOTIDE SEQUENCE [LARGE SCALE GENOMIC DNA]</scope>
    <source>
        <strain evidence="5 6">P78048</strain>
    </source>
</reference>
<dbReference type="InterPro" id="IPR005522">
    <property type="entry name" value="IPK"/>
</dbReference>
<dbReference type="SUPFAM" id="SSF56104">
    <property type="entry name" value="SAICAR synthase-like"/>
    <property type="match status" value="1"/>
</dbReference>
<comment type="similarity">
    <text evidence="1 4">Belongs to the inositol phosphokinase (IPK) family.</text>
</comment>
<evidence type="ECO:0000256" key="1">
    <source>
        <dbReference type="ARBA" id="ARBA00007374"/>
    </source>
</evidence>
<dbReference type="Pfam" id="PF03770">
    <property type="entry name" value="IPK"/>
    <property type="match status" value="1"/>
</dbReference>
<dbReference type="PANTHER" id="PTHR12400:SF103">
    <property type="entry name" value="INOSITOL POLYPHOSPHATE MULTIKINASE"/>
    <property type="match status" value="1"/>
</dbReference>
<protein>
    <recommendedName>
        <fullName evidence="4">Kinase</fullName>
        <ecNumber evidence="4">2.7.-.-</ecNumber>
    </recommendedName>
</protein>
<dbReference type="GO" id="GO:0008440">
    <property type="term" value="F:inositol-1,4,5-trisphosphate 3-kinase activity"/>
    <property type="evidence" value="ECO:0007669"/>
    <property type="project" value="TreeGrafter"/>
</dbReference>
<keyword evidence="2 4" id="KW-0808">Transferase</keyword>
<evidence type="ECO:0000256" key="2">
    <source>
        <dbReference type="ARBA" id="ARBA00022679"/>
    </source>
</evidence>
<organism evidence="5 6">
    <name type="scientific">Candida albicans P78048</name>
    <dbReference type="NCBI Taxonomy" id="1094989"/>
    <lineage>
        <taxon>Eukaryota</taxon>
        <taxon>Fungi</taxon>
        <taxon>Dikarya</taxon>
        <taxon>Ascomycota</taxon>
        <taxon>Saccharomycotina</taxon>
        <taxon>Pichiomycetes</taxon>
        <taxon>Debaryomycetaceae</taxon>
        <taxon>Candida/Lodderomyces clade</taxon>
        <taxon>Candida</taxon>
    </lineage>
</organism>
<dbReference type="Gene3D" id="3.30.470.160">
    <property type="entry name" value="Inositol polyphosphate kinase"/>
    <property type="match status" value="1"/>
</dbReference>
<dbReference type="GO" id="GO:0005634">
    <property type="term" value="C:nucleus"/>
    <property type="evidence" value="ECO:0007669"/>
    <property type="project" value="TreeGrafter"/>
</dbReference>
<evidence type="ECO:0000256" key="4">
    <source>
        <dbReference type="RuleBase" id="RU363090"/>
    </source>
</evidence>
<dbReference type="AlphaFoldDB" id="A0AB34PVB7"/>
<dbReference type="GO" id="GO:0046854">
    <property type="term" value="P:phosphatidylinositol phosphate biosynthetic process"/>
    <property type="evidence" value="ECO:0007669"/>
    <property type="project" value="TreeGrafter"/>
</dbReference>
<evidence type="ECO:0000256" key="3">
    <source>
        <dbReference type="ARBA" id="ARBA00022777"/>
    </source>
</evidence>
<evidence type="ECO:0000313" key="6">
    <source>
        <dbReference type="Proteomes" id="UP000030161"/>
    </source>
</evidence>
<gene>
    <name evidence="5" type="ORF">MG3_02377</name>
</gene>
<keyword evidence="3 4" id="KW-0418">Kinase</keyword>